<accession>A0AAV6WQW9</accession>
<dbReference type="GO" id="GO:0005524">
    <property type="term" value="F:ATP binding"/>
    <property type="evidence" value="ECO:0007669"/>
    <property type="project" value="UniProtKB-KW"/>
</dbReference>
<comment type="similarity">
    <text evidence="1">Belongs to the disease resistance NB-LRR family.</text>
</comment>
<evidence type="ECO:0000256" key="3">
    <source>
        <dbReference type="ARBA" id="ARBA00022821"/>
    </source>
</evidence>
<organism evidence="4 5">
    <name type="scientific">Buddleja alternifolia</name>
    <dbReference type="NCBI Taxonomy" id="168488"/>
    <lineage>
        <taxon>Eukaryota</taxon>
        <taxon>Viridiplantae</taxon>
        <taxon>Streptophyta</taxon>
        <taxon>Embryophyta</taxon>
        <taxon>Tracheophyta</taxon>
        <taxon>Spermatophyta</taxon>
        <taxon>Magnoliopsida</taxon>
        <taxon>eudicotyledons</taxon>
        <taxon>Gunneridae</taxon>
        <taxon>Pentapetalae</taxon>
        <taxon>asterids</taxon>
        <taxon>lamiids</taxon>
        <taxon>Lamiales</taxon>
        <taxon>Scrophulariaceae</taxon>
        <taxon>Buddlejeae</taxon>
        <taxon>Buddleja</taxon>
    </lineage>
</organism>
<evidence type="ECO:0000256" key="2">
    <source>
        <dbReference type="ARBA" id="ARBA00022614"/>
    </source>
</evidence>
<dbReference type="GO" id="GO:0043531">
    <property type="term" value="F:ADP binding"/>
    <property type="evidence" value="ECO:0007669"/>
    <property type="project" value="InterPro"/>
</dbReference>
<dbReference type="EMBL" id="WHWC01000012">
    <property type="protein sequence ID" value="KAG8372588.1"/>
    <property type="molecule type" value="Genomic_DNA"/>
</dbReference>
<dbReference type="InterPro" id="IPR027417">
    <property type="entry name" value="P-loop_NTPase"/>
</dbReference>
<dbReference type="Proteomes" id="UP000826271">
    <property type="component" value="Unassembled WGS sequence"/>
</dbReference>
<name>A0AAV6WQW9_9LAMI</name>
<evidence type="ECO:0000313" key="4">
    <source>
        <dbReference type="EMBL" id="KAG8372588.1"/>
    </source>
</evidence>
<comment type="caution">
    <text evidence="4">The sequence shown here is derived from an EMBL/GenBank/DDBJ whole genome shotgun (WGS) entry which is preliminary data.</text>
</comment>
<keyword evidence="2" id="KW-0433">Leucine-rich repeat</keyword>
<dbReference type="AlphaFoldDB" id="A0AAV6WQW9"/>
<proteinExistence type="inferred from homology"/>
<sequence>MEVLNAMGIPSFIVHILSEREAWDLFKEKVGTCLDDLNLLPMAEKVASECKGLPIALVTVGRALKDKQSKHIWMHALEQLQSANPIHIPYVVAEVYNPLKLCYDFLINPQEKSLFLLCTLFPEDHDIHLEYLTWYVIGLHTFNGIKNLEQARNEVSTLVENLKSRFLLLEGRGENHVKMHDVVHDVAIRIALMEDNTH</sequence>
<dbReference type="Gene3D" id="1.10.10.10">
    <property type="entry name" value="Winged helix-like DNA-binding domain superfamily/Winged helix DNA-binding domain"/>
    <property type="match status" value="1"/>
</dbReference>
<evidence type="ECO:0008006" key="6">
    <source>
        <dbReference type="Google" id="ProtNLM"/>
    </source>
</evidence>
<dbReference type="PANTHER" id="PTHR33463:SF198">
    <property type="entry name" value="RPP4C3"/>
    <property type="match status" value="1"/>
</dbReference>
<reference evidence="4" key="1">
    <citation type="submission" date="2019-10" db="EMBL/GenBank/DDBJ databases">
        <authorList>
            <person name="Zhang R."/>
            <person name="Pan Y."/>
            <person name="Wang J."/>
            <person name="Ma R."/>
            <person name="Yu S."/>
        </authorList>
    </citation>
    <scope>NUCLEOTIDE SEQUENCE</scope>
    <source>
        <strain evidence="4">LA-IB0</strain>
        <tissue evidence="4">Leaf</tissue>
    </source>
</reference>
<keyword evidence="5" id="KW-1185">Reference proteome</keyword>
<gene>
    <name evidence="4" type="ORF">BUALT_Bualt12G0081600</name>
</gene>
<protein>
    <recommendedName>
        <fullName evidence="6">NB-ARC domain-containing protein</fullName>
    </recommendedName>
</protein>
<dbReference type="InterPro" id="IPR042197">
    <property type="entry name" value="Apaf_helical"/>
</dbReference>
<dbReference type="PANTHER" id="PTHR33463">
    <property type="entry name" value="NB-ARC DOMAIN-CONTAINING PROTEIN-RELATED"/>
    <property type="match status" value="1"/>
</dbReference>
<evidence type="ECO:0000313" key="5">
    <source>
        <dbReference type="Proteomes" id="UP000826271"/>
    </source>
</evidence>
<keyword evidence="3" id="KW-0611">Plant defense</keyword>
<evidence type="ECO:0000256" key="1">
    <source>
        <dbReference type="ARBA" id="ARBA00008894"/>
    </source>
</evidence>
<dbReference type="SUPFAM" id="SSF52540">
    <property type="entry name" value="P-loop containing nucleoside triphosphate hydrolases"/>
    <property type="match status" value="1"/>
</dbReference>
<dbReference type="Gene3D" id="1.10.8.430">
    <property type="entry name" value="Helical domain of apoptotic protease-activating factors"/>
    <property type="match status" value="1"/>
</dbReference>
<dbReference type="GO" id="GO:0006952">
    <property type="term" value="P:defense response"/>
    <property type="evidence" value="ECO:0007669"/>
    <property type="project" value="UniProtKB-KW"/>
</dbReference>
<dbReference type="InterPro" id="IPR050905">
    <property type="entry name" value="Plant_NBS-LRR"/>
</dbReference>
<dbReference type="InterPro" id="IPR036388">
    <property type="entry name" value="WH-like_DNA-bd_sf"/>
</dbReference>